<dbReference type="Gene3D" id="1.10.10.10">
    <property type="entry name" value="Winged helix-like DNA-binding domain superfamily/Winged helix DNA-binding domain"/>
    <property type="match status" value="1"/>
</dbReference>
<evidence type="ECO:0000313" key="5">
    <source>
        <dbReference type="EMBL" id="KAK9887027.1"/>
    </source>
</evidence>
<evidence type="ECO:0008006" key="7">
    <source>
        <dbReference type="Google" id="ProtNLM"/>
    </source>
</evidence>
<organism evidence="5 6">
    <name type="scientific">Henosepilachna vigintioctopunctata</name>
    <dbReference type="NCBI Taxonomy" id="420089"/>
    <lineage>
        <taxon>Eukaryota</taxon>
        <taxon>Metazoa</taxon>
        <taxon>Ecdysozoa</taxon>
        <taxon>Arthropoda</taxon>
        <taxon>Hexapoda</taxon>
        <taxon>Insecta</taxon>
        <taxon>Pterygota</taxon>
        <taxon>Neoptera</taxon>
        <taxon>Endopterygota</taxon>
        <taxon>Coleoptera</taxon>
        <taxon>Polyphaga</taxon>
        <taxon>Cucujiformia</taxon>
        <taxon>Coccinelloidea</taxon>
        <taxon>Coccinellidae</taxon>
        <taxon>Epilachninae</taxon>
        <taxon>Epilachnini</taxon>
        <taxon>Henosepilachna</taxon>
    </lineage>
</organism>
<dbReference type="Gene3D" id="2.130.10.10">
    <property type="entry name" value="YVTN repeat-like/Quinoprotein amine dehydrogenase"/>
    <property type="match status" value="2"/>
</dbReference>
<gene>
    <name evidence="5" type="ORF">WA026_019952</name>
</gene>
<dbReference type="GO" id="GO:0005829">
    <property type="term" value="C:cytosol"/>
    <property type="evidence" value="ECO:0007669"/>
    <property type="project" value="UniProtKB-ARBA"/>
</dbReference>
<dbReference type="SMART" id="SM00320">
    <property type="entry name" value="WD40"/>
    <property type="match status" value="4"/>
</dbReference>
<sequence>MTIYLYKQILRDDLYLERVTNIIDFDEVIDHLISKNIINEKEYLKIWRDANTTNKLFKILNTKRDSVIQDCFNVFKALYGDGFDVVLKNIRKDILDYIHLNGGFPKINSYIPRIQEETKIKEKFDCIRWNNSLVVYGRVGEGKSYLVSQCLNDEELIWKYFQNRLFWINVGECENDSNILQPLTRLLQMVAPKKKKMYDLDKLIIELQDQFKSKKNMQSLVILDNARSLEVIEHFQKINCKLIIITHFKTVHNAEFVEISSGFTLNETISLFAQYLKIDIEYLNKHFLDDIKDIHELCKGHPSTLTLLGVILSYKKESALDSKDLWNDIKGKIDKGEMDDLTDDDAGIIRRNFCEALRMCIDTIKTAEMKELYYQFAVFPKDTNISTEVLEVFWGKKPKEVWDIMQHFENRSLINSFYNINKKVYIYGIHDLFLVYLKNETRALKKKFHQKLIASYEDRYELHKLPDDNYILLFLGYHLKQADMIDKFENFLDLRFIEHKIRIVGVNNMEQDLKLYGEEIVSGNPKRKEKLDMCLEFIKDNKNELQQLQKTDIIQLALPTLKDEAQTLMVKNQANSINKLYFTRKLSAGRLKSSQEIFMKDVTAMEFCTDNNVSKILIGLNDGNIILYCSQTNKTFDMFQGHTESVFEFKVERDNSCFMSISKDGTVKLWQFFSQRLSFDGIDDLPTSPKCVQNEYFHAFGSGRRNNFKDFTYWNDDDYLVSANFSNNYSESKMICTGTNNGSIILWDAHAREKLFITIETGFPAKNTYFSCDDSQILFIKQDKIQFYKLENASNQLNYLNSINNSEDVIKLFVPNENTLIAVGVKYVMMYKFPFEDDSSGQKVYESTDNIACSSIAKGEYFAIGIKENVFLFSVSTGMLIETFEHNKVVTSISMDITRDDDNTTTMILMNFNDSIHQCNIMMQHSGQPRNKQDLVTSFWKNKNLPMLALVLNDNILKIKHEFNIINEVTIPHRITFITFSLCGNNIIYSLENGNVIEYQYKRQGSYKTLMILNCAIKYLQCLKLESDEENSLFERCYNSSDSENGAVVAITDGYPNIHILLGNGQLNHFLWDFPIFKVFPMPFQQLLCIDKYASAFIIDVLKSNKDIQVISYAAYQKEVSAAAFCSNTDTIAITFINENSKKNHVELINIRNKTSELLNLQFAPKCCTFSYLGGLLAVGSDDGKIMVCNLQNKYKCEVLNNTGLSIKFVQFAQTELPILVAVGREISWWNLSSFEDDHNNGNCGPDNTDFDLCFWKNKTIHNEIPYLLQIVGLYSNAVHFSVSKNFETFLVVDDESRIYVLNVLKMSNENSESSYFSISKYK</sequence>
<dbReference type="InterPro" id="IPR048975">
    <property type="entry name" value="WHD_APAF1"/>
</dbReference>
<dbReference type="SUPFAM" id="SSF50978">
    <property type="entry name" value="WD40 repeat-like"/>
    <property type="match status" value="1"/>
</dbReference>
<reference evidence="5 6" key="1">
    <citation type="submission" date="2023-03" db="EMBL/GenBank/DDBJ databases">
        <title>Genome insight into feeding habits of ladybird beetles.</title>
        <authorList>
            <person name="Li H.-S."/>
            <person name="Huang Y.-H."/>
            <person name="Pang H."/>
        </authorList>
    </citation>
    <scope>NUCLEOTIDE SEQUENCE [LARGE SCALE GENOMIC DNA]</scope>
    <source>
        <strain evidence="5">SYSU_2023b</strain>
        <tissue evidence="5">Whole body</tissue>
    </source>
</reference>
<dbReference type="Pfam" id="PF21296">
    <property type="entry name" value="WHD_APAF1"/>
    <property type="match status" value="1"/>
</dbReference>
<feature type="domain" description="APAF-1 helical" evidence="3">
    <location>
        <begin position="446"/>
        <end position="561"/>
    </location>
</feature>
<dbReference type="InterPro" id="IPR041452">
    <property type="entry name" value="APAF1_C"/>
</dbReference>
<evidence type="ECO:0000256" key="1">
    <source>
        <dbReference type="ARBA" id="ARBA00022737"/>
    </source>
</evidence>
<dbReference type="InterPro" id="IPR015943">
    <property type="entry name" value="WD40/YVTN_repeat-like_dom_sf"/>
</dbReference>
<dbReference type="InterPro" id="IPR027417">
    <property type="entry name" value="P-loop_NTPase"/>
</dbReference>
<dbReference type="InterPro" id="IPR001680">
    <property type="entry name" value="WD40_rpt"/>
</dbReference>
<dbReference type="SUPFAM" id="SSF52540">
    <property type="entry name" value="P-loop containing nucleoside triphosphate hydrolases"/>
    <property type="match status" value="1"/>
</dbReference>
<dbReference type="InterPro" id="IPR036388">
    <property type="entry name" value="WH-like_DNA-bd_sf"/>
</dbReference>
<dbReference type="Pfam" id="PF00400">
    <property type="entry name" value="WD40"/>
    <property type="match status" value="1"/>
</dbReference>
<proteinExistence type="predicted"/>
<evidence type="ECO:0000313" key="6">
    <source>
        <dbReference type="Proteomes" id="UP001431783"/>
    </source>
</evidence>
<keyword evidence="6" id="KW-1185">Reference proteome</keyword>
<dbReference type="Gene3D" id="1.10.8.430">
    <property type="entry name" value="Helical domain of apoptotic protease-activating factors"/>
    <property type="match status" value="1"/>
</dbReference>
<dbReference type="EMBL" id="JARQZJ010000104">
    <property type="protein sequence ID" value="KAK9887027.1"/>
    <property type="molecule type" value="Genomic_DNA"/>
</dbReference>
<feature type="repeat" description="WD" evidence="2">
    <location>
        <begin position="639"/>
        <end position="671"/>
    </location>
</feature>
<comment type="caution">
    <text evidence="5">The sequence shown here is derived from an EMBL/GenBank/DDBJ whole genome shotgun (WGS) entry which is preliminary data.</text>
</comment>
<dbReference type="PROSITE" id="PS50082">
    <property type="entry name" value="WD_REPEATS_2"/>
    <property type="match status" value="1"/>
</dbReference>
<dbReference type="Pfam" id="PF17908">
    <property type="entry name" value="APAF1_C"/>
    <property type="match status" value="1"/>
</dbReference>
<evidence type="ECO:0000256" key="2">
    <source>
        <dbReference type="PROSITE-ProRule" id="PRU00221"/>
    </source>
</evidence>
<feature type="domain" description="Apoptotic protease-activating factor 1 winged-helix" evidence="4">
    <location>
        <begin position="368"/>
        <end position="437"/>
    </location>
</feature>
<dbReference type="PROSITE" id="PS50294">
    <property type="entry name" value="WD_REPEATS_REGION"/>
    <property type="match status" value="1"/>
</dbReference>
<accession>A0AAW1V410</accession>
<dbReference type="PANTHER" id="PTHR22845:SF5">
    <property type="entry name" value="APOPTOTIC PROTEASE-ACTIVATING FACTOR 1"/>
    <property type="match status" value="1"/>
</dbReference>
<dbReference type="PANTHER" id="PTHR22845">
    <property type="entry name" value="APOPTOTIC PROTEASE-ACTIVATING FACTOR 1"/>
    <property type="match status" value="1"/>
</dbReference>
<dbReference type="InterPro" id="IPR036322">
    <property type="entry name" value="WD40_repeat_dom_sf"/>
</dbReference>
<dbReference type="SUPFAM" id="SSF82171">
    <property type="entry name" value="DPP6 N-terminal domain-like"/>
    <property type="match status" value="1"/>
</dbReference>
<name>A0AAW1V410_9CUCU</name>
<keyword evidence="1" id="KW-0677">Repeat</keyword>
<dbReference type="InterPro" id="IPR042197">
    <property type="entry name" value="Apaf_helical"/>
</dbReference>
<keyword evidence="2" id="KW-0853">WD repeat</keyword>
<dbReference type="Proteomes" id="UP001431783">
    <property type="component" value="Unassembled WGS sequence"/>
</dbReference>
<dbReference type="GO" id="GO:0043531">
    <property type="term" value="F:ADP binding"/>
    <property type="evidence" value="ECO:0007669"/>
    <property type="project" value="InterPro"/>
</dbReference>
<dbReference type="Gene3D" id="1.25.40.370">
    <property type="match status" value="1"/>
</dbReference>
<evidence type="ECO:0000259" key="3">
    <source>
        <dbReference type="Pfam" id="PF17908"/>
    </source>
</evidence>
<dbReference type="Gene3D" id="3.40.50.300">
    <property type="entry name" value="P-loop containing nucleotide triphosphate hydrolases"/>
    <property type="match status" value="1"/>
</dbReference>
<evidence type="ECO:0000259" key="4">
    <source>
        <dbReference type="Pfam" id="PF21296"/>
    </source>
</evidence>
<protein>
    <recommendedName>
        <fullName evidence="7">Apoptotic protease-activating factor 1</fullName>
    </recommendedName>
</protein>
<dbReference type="GO" id="GO:0006915">
    <property type="term" value="P:apoptotic process"/>
    <property type="evidence" value="ECO:0007669"/>
    <property type="project" value="UniProtKB-KW"/>
</dbReference>